<feature type="region of interest" description="Disordered" evidence="3">
    <location>
        <begin position="387"/>
        <end position="410"/>
    </location>
</feature>
<keyword evidence="1" id="KW-0677">Repeat</keyword>
<evidence type="ECO:0000256" key="1">
    <source>
        <dbReference type="ARBA" id="ARBA00022737"/>
    </source>
</evidence>
<evidence type="ECO:0000256" key="2">
    <source>
        <dbReference type="PROSITE-ProRule" id="PRU00235"/>
    </source>
</evidence>
<dbReference type="PROSITE" id="PS50012">
    <property type="entry name" value="RCC1_3"/>
    <property type="match status" value="4"/>
</dbReference>
<gene>
    <name evidence="4" type="ORF">BCR34DRAFT_588624</name>
</gene>
<dbReference type="PANTHER" id="PTHR22870">
    <property type="entry name" value="REGULATOR OF CHROMOSOME CONDENSATION"/>
    <property type="match status" value="1"/>
</dbReference>
<dbReference type="EMBL" id="MCFA01000073">
    <property type="protein sequence ID" value="ORY10414.1"/>
    <property type="molecule type" value="Genomic_DNA"/>
</dbReference>
<protein>
    <submittedName>
        <fullName evidence="4">Regulator of chromosome condensation 1/beta-lactamase-inhibitor protein II</fullName>
    </submittedName>
</protein>
<feature type="repeat" description="RCC1" evidence="2">
    <location>
        <begin position="4"/>
        <end position="58"/>
    </location>
</feature>
<dbReference type="InterPro" id="IPR051210">
    <property type="entry name" value="Ub_ligase/GEF_domain"/>
</dbReference>
<dbReference type="Pfam" id="PF00415">
    <property type="entry name" value="RCC1"/>
    <property type="match status" value="2"/>
</dbReference>
<feature type="repeat" description="RCC1" evidence="2">
    <location>
        <begin position="176"/>
        <end position="226"/>
    </location>
</feature>
<sequence length="410" mass="44026">MPKYTLYAFGSNGEGQLGIGNNHDTPRPTRVPFTSSLSGTNLLRITGGANHTLIHLDHCGGTVYGAGSNQYGQLEPSRIDRLEKFRKLNQRITLCAAAQNSSAFISNGNTKPNGNGRAMLFGLGISEWGELGPVVAAPEAYHEYGGWEPKKLFRFPTNVIDFAAGAWHYVAVLQDGQIWGWGKGRNGQLGRGRPDENLIPSELDPVDFQPVRVVCGKEFTYLVGDPVTGSHAILGDRPTIRRGIPENVPGWKQIGASWNAVFVLFDDGRLIGFGKENLWELVPAGLPPIDNIAVGACHVLALTKAGNLLTWGWGEHGNCGLLDTERYPKNIVSGRWVELLPPPGNVQAIVTGASIGEISDEERGSLEGHTVLAVGAGASTSFVLLSEPSSAVGQAEGEARQDSRDDEEET</sequence>
<evidence type="ECO:0000313" key="4">
    <source>
        <dbReference type="EMBL" id="ORY10414.1"/>
    </source>
</evidence>
<evidence type="ECO:0000256" key="3">
    <source>
        <dbReference type="SAM" id="MobiDB-lite"/>
    </source>
</evidence>
<dbReference type="Proteomes" id="UP000193144">
    <property type="component" value="Unassembled WGS sequence"/>
</dbReference>
<keyword evidence="5" id="KW-1185">Reference proteome</keyword>
<feature type="repeat" description="RCC1" evidence="2">
    <location>
        <begin position="116"/>
        <end position="175"/>
    </location>
</feature>
<dbReference type="Gene3D" id="2.130.10.30">
    <property type="entry name" value="Regulator of chromosome condensation 1/beta-lactamase-inhibitor protein II"/>
    <property type="match status" value="2"/>
</dbReference>
<evidence type="ECO:0000313" key="5">
    <source>
        <dbReference type="Proteomes" id="UP000193144"/>
    </source>
</evidence>
<dbReference type="PRINTS" id="PR00633">
    <property type="entry name" value="RCCNDNSATION"/>
</dbReference>
<comment type="caution">
    <text evidence="4">The sequence shown here is derived from an EMBL/GenBank/DDBJ whole genome shotgun (WGS) entry which is preliminary data.</text>
</comment>
<dbReference type="InterPro" id="IPR009091">
    <property type="entry name" value="RCC1/BLIP-II"/>
</dbReference>
<name>A0A1Y1ZJP9_9PLEO</name>
<proteinExistence type="predicted"/>
<dbReference type="Pfam" id="PF13540">
    <property type="entry name" value="RCC1_2"/>
    <property type="match status" value="1"/>
</dbReference>
<feature type="repeat" description="RCC1" evidence="2">
    <location>
        <begin position="306"/>
        <end position="387"/>
    </location>
</feature>
<dbReference type="STRING" id="1231657.A0A1Y1ZJP9"/>
<dbReference type="OrthoDB" id="5370059at2759"/>
<dbReference type="InterPro" id="IPR000408">
    <property type="entry name" value="Reg_chr_condens"/>
</dbReference>
<dbReference type="PANTHER" id="PTHR22870:SF408">
    <property type="entry name" value="OS09G0560450 PROTEIN"/>
    <property type="match status" value="1"/>
</dbReference>
<accession>A0A1Y1ZJP9</accession>
<dbReference type="SUPFAM" id="SSF50985">
    <property type="entry name" value="RCC1/BLIP-II"/>
    <property type="match status" value="1"/>
</dbReference>
<organism evidence="4 5">
    <name type="scientific">Clohesyomyces aquaticus</name>
    <dbReference type="NCBI Taxonomy" id="1231657"/>
    <lineage>
        <taxon>Eukaryota</taxon>
        <taxon>Fungi</taxon>
        <taxon>Dikarya</taxon>
        <taxon>Ascomycota</taxon>
        <taxon>Pezizomycotina</taxon>
        <taxon>Dothideomycetes</taxon>
        <taxon>Pleosporomycetidae</taxon>
        <taxon>Pleosporales</taxon>
        <taxon>Lindgomycetaceae</taxon>
        <taxon>Clohesyomyces</taxon>
    </lineage>
</organism>
<reference evidence="4 5" key="1">
    <citation type="submission" date="2016-07" db="EMBL/GenBank/DDBJ databases">
        <title>Pervasive Adenine N6-methylation of Active Genes in Fungi.</title>
        <authorList>
            <consortium name="DOE Joint Genome Institute"/>
            <person name="Mondo S.J."/>
            <person name="Dannebaum R.O."/>
            <person name="Kuo R.C."/>
            <person name="Labutti K."/>
            <person name="Haridas S."/>
            <person name="Kuo A."/>
            <person name="Salamov A."/>
            <person name="Ahrendt S.R."/>
            <person name="Lipzen A."/>
            <person name="Sullivan W."/>
            <person name="Andreopoulos W.B."/>
            <person name="Clum A."/>
            <person name="Lindquist E."/>
            <person name="Daum C."/>
            <person name="Ramamoorthy G.K."/>
            <person name="Gryganskyi A."/>
            <person name="Culley D."/>
            <person name="Magnuson J.K."/>
            <person name="James T.Y."/>
            <person name="O'Malley M.A."/>
            <person name="Stajich J.E."/>
            <person name="Spatafora J.W."/>
            <person name="Visel A."/>
            <person name="Grigoriev I.V."/>
        </authorList>
    </citation>
    <scope>NUCLEOTIDE SEQUENCE [LARGE SCALE GENOMIC DNA]</scope>
    <source>
        <strain evidence="4 5">CBS 115471</strain>
    </source>
</reference>
<dbReference type="AlphaFoldDB" id="A0A1Y1ZJP9"/>